<dbReference type="PROSITE" id="PS50157">
    <property type="entry name" value="ZINC_FINGER_C2H2_2"/>
    <property type="match status" value="1"/>
</dbReference>
<dbReference type="RefSeq" id="XP_066830169.1">
    <property type="nucleotide sequence ID" value="XM_066973319.1"/>
</dbReference>
<dbReference type="PANTHER" id="PTHR36167">
    <property type="entry name" value="C2H2 FINGER DOMAIN TRANSCRIPTION FACTOR (EUROFUNG)-RELATED"/>
    <property type="match status" value="1"/>
</dbReference>
<proteinExistence type="predicted"/>
<name>A0ABP0ZNT6_9ASCO</name>
<evidence type="ECO:0000259" key="3">
    <source>
        <dbReference type="PROSITE" id="PS50157"/>
    </source>
</evidence>
<dbReference type="InterPro" id="IPR039327">
    <property type="entry name" value="CON7-like"/>
</dbReference>
<dbReference type="InterPro" id="IPR013087">
    <property type="entry name" value="Znf_C2H2_type"/>
</dbReference>
<feature type="compositionally biased region" description="Basic and acidic residues" evidence="2">
    <location>
        <begin position="1"/>
        <end position="20"/>
    </location>
</feature>
<organism evidence="4 5">
    <name type="scientific">Lodderomyces beijingensis</name>
    <dbReference type="NCBI Taxonomy" id="1775926"/>
    <lineage>
        <taxon>Eukaryota</taxon>
        <taxon>Fungi</taxon>
        <taxon>Dikarya</taxon>
        <taxon>Ascomycota</taxon>
        <taxon>Saccharomycotina</taxon>
        <taxon>Pichiomycetes</taxon>
        <taxon>Debaryomycetaceae</taxon>
        <taxon>Candida/Lodderomyces clade</taxon>
        <taxon>Lodderomyces</taxon>
    </lineage>
</organism>
<keyword evidence="1" id="KW-0863">Zinc-finger</keyword>
<feature type="compositionally biased region" description="Low complexity" evidence="2">
    <location>
        <begin position="441"/>
        <end position="469"/>
    </location>
</feature>
<feature type="compositionally biased region" description="Polar residues" evidence="2">
    <location>
        <begin position="53"/>
        <end position="70"/>
    </location>
</feature>
<feature type="domain" description="C2H2-type" evidence="3">
    <location>
        <begin position="199"/>
        <end position="230"/>
    </location>
</feature>
<reference evidence="4 5" key="1">
    <citation type="submission" date="2024-03" db="EMBL/GenBank/DDBJ databases">
        <authorList>
            <person name="Brejova B."/>
        </authorList>
    </citation>
    <scope>NUCLEOTIDE SEQUENCE [LARGE SCALE GENOMIC DNA]</scope>
    <source>
        <strain evidence="4 5">CBS 14171</strain>
    </source>
</reference>
<feature type="region of interest" description="Disordered" evidence="2">
    <location>
        <begin position="435"/>
        <end position="469"/>
    </location>
</feature>
<feature type="region of interest" description="Disordered" evidence="2">
    <location>
        <begin position="153"/>
        <end position="176"/>
    </location>
</feature>
<dbReference type="PROSITE" id="PS00028">
    <property type="entry name" value="ZINC_FINGER_C2H2_1"/>
    <property type="match status" value="1"/>
</dbReference>
<protein>
    <recommendedName>
        <fullName evidence="3">C2H2-type domain-containing protein</fullName>
    </recommendedName>
</protein>
<gene>
    <name evidence="4" type="ORF">LODBEIA_P32310</name>
</gene>
<evidence type="ECO:0000256" key="1">
    <source>
        <dbReference type="PROSITE-ProRule" id="PRU00042"/>
    </source>
</evidence>
<accession>A0ABP0ZNT6</accession>
<evidence type="ECO:0000313" key="5">
    <source>
        <dbReference type="Proteomes" id="UP001497383"/>
    </source>
</evidence>
<dbReference type="EMBL" id="OZ022408">
    <property type="protein sequence ID" value="CAK9439007.1"/>
    <property type="molecule type" value="Genomic_DNA"/>
</dbReference>
<evidence type="ECO:0000256" key="2">
    <source>
        <dbReference type="SAM" id="MobiDB-lite"/>
    </source>
</evidence>
<feature type="region of interest" description="Disordered" evidence="2">
    <location>
        <begin position="358"/>
        <end position="381"/>
    </location>
</feature>
<feature type="region of interest" description="Disordered" evidence="2">
    <location>
        <begin position="1"/>
        <end position="87"/>
    </location>
</feature>
<feature type="compositionally biased region" description="Polar residues" evidence="2">
    <location>
        <begin position="360"/>
        <end position="377"/>
    </location>
</feature>
<feature type="compositionally biased region" description="Low complexity" evidence="2">
    <location>
        <begin position="153"/>
        <end position="163"/>
    </location>
</feature>
<feature type="region of interest" description="Disordered" evidence="2">
    <location>
        <begin position="222"/>
        <end position="337"/>
    </location>
</feature>
<keyword evidence="1" id="KW-0862">Zinc</keyword>
<dbReference type="Gene3D" id="3.30.160.60">
    <property type="entry name" value="Classic Zinc Finger"/>
    <property type="match status" value="1"/>
</dbReference>
<feature type="compositionally biased region" description="Low complexity" evidence="2">
    <location>
        <begin position="262"/>
        <end position="334"/>
    </location>
</feature>
<dbReference type="PANTHER" id="PTHR36167:SF3">
    <property type="entry name" value="C2H2 FINGER DOMAIN TRANSCRIPTION FACTOR (EUROFUNG)-RELATED"/>
    <property type="match status" value="1"/>
</dbReference>
<dbReference type="GeneID" id="92208427"/>
<dbReference type="Proteomes" id="UP001497383">
    <property type="component" value="Chromosome 4"/>
</dbReference>
<evidence type="ECO:0000313" key="4">
    <source>
        <dbReference type="EMBL" id="CAK9439007.1"/>
    </source>
</evidence>
<keyword evidence="1" id="KW-0479">Metal-binding</keyword>
<sequence length="469" mass="51663">MASESDKLPNEQDHYRDSKVRPISNNSIGSMPTVLDNKTLLPPLGSTMKPDQMDSQKQSHIHAQNISHLSQPQQQQQQTYDFPSSSQNSMYFSYQQPSYDAFQQRQTLSQPLNAYAPMSQYNSAQYQSGAAAAAAAAATPNSGIRYQYSSSNAATTSTNSTSTVPPSELDHGVGVGVGVGDAKRGRRFRRRYNQIVRKYPCSYPGCSKSYGSLNHLNTHIVTKKHGHRKSKADFQAAGGNPNTSMSKDEKGEISYTNKSPSLHQQQQTYQQHQQHQQHQLQHQQHQQHQQQQQQPQLQQQQPQPHVSAYTSGSGQLQQQLQQQQQQQQQSQYLGPSSGDYSAGNYWYGYAPPNIRPGAINTDSYGNHLPQQPSTSGNLYYPGLQPSNAAAGGVAAAAAAPGSAQQRAAAPANTGISQGQYYQTSSAPQSHLQQGYYQSLNQVSQYGQQHSPQQHSQSVTQTPQQHNHPN</sequence>
<keyword evidence="5" id="KW-1185">Reference proteome</keyword>